<keyword evidence="1" id="KW-0812">Transmembrane</keyword>
<comment type="caution">
    <text evidence="2">The sequence shown here is derived from an EMBL/GenBank/DDBJ whole genome shotgun (WGS) entry which is preliminary data.</text>
</comment>
<accession>A0ABV5HVN5</accession>
<keyword evidence="3" id="KW-1185">Reference proteome</keyword>
<keyword evidence="1" id="KW-0472">Membrane</keyword>
<evidence type="ECO:0000313" key="2">
    <source>
        <dbReference type="EMBL" id="MFB9148487.1"/>
    </source>
</evidence>
<evidence type="ECO:0008006" key="4">
    <source>
        <dbReference type="Google" id="ProtNLM"/>
    </source>
</evidence>
<keyword evidence="1" id="KW-1133">Transmembrane helix</keyword>
<evidence type="ECO:0000256" key="1">
    <source>
        <dbReference type="SAM" id="Phobius"/>
    </source>
</evidence>
<protein>
    <recommendedName>
        <fullName evidence="4">50S ribosomal protein L35</fullName>
    </recommendedName>
</protein>
<evidence type="ECO:0000313" key="3">
    <source>
        <dbReference type="Proteomes" id="UP001589670"/>
    </source>
</evidence>
<feature type="transmembrane region" description="Helical" evidence="1">
    <location>
        <begin position="6"/>
        <end position="26"/>
    </location>
</feature>
<dbReference type="EMBL" id="JBHMEC010000003">
    <property type="protein sequence ID" value="MFB9148487.1"/>
    <property type="molecule type" value="Genomic_DNA"/>
</dbReference>
<organism evidence="2 3">
    <name type="scientific">Roseovarius ramblicola</name>
    <dbReference type="NCBI Taxonomy" id="2022336"/>
    <lineage>
        <taxon>Bacteria</taxon>
        <taxon>Pseudomonadati</taxon>
        <taxon>Pseudomonadota</taxon>
        <taxon>Alphaproteobacteria</taxon>
        <taxon>Rhodobacterales</taxon>
        <taxon>Roseobacteraceae</taxon>
        <taxon>Roseovarius</taxon>
    </lineage>
</organism>
<sequence length="74" mass="7617">MDADLAMAIGLVLGVFSVPALLSAISEGRAPRVGALVMVIACGLILWAISHKPGGYTVGDLPAVILNVMARYIP</sequence>
<dbReference type="RefSeq" id="WP_377066457.1">
    <property type="nucleotide sequence ID" value="NZ_JBHMEC010000003.1"/>
</dbReference>
<proteinExistence type="predicted"/>
<gene>
    <name evidence="2" type="ORF">ACFFU4_01825</name>
</gene>
<reference evidence="2 3" key="1">
    <citation type="submission" date="2024-09" db="EMBL/GenBank/DDBJ databases">
        <authorList>
            <person name="Sun Q."/>
            <person name="Mori K."/>
        </authorList>
    </citation>
    <scope>NUCLEOTIDE SEQUENCE [LARGE SCALE GENOMIC DNA]</scope>
    <source>
        <strain evidence="2 3">CECT 9424</strain>
    </source>
</reference>
<name>A0ABV5HVN5_9RHOB</name>
<feature type="transmembrane region" description="Helical" evidence="1">
    <location>
        <begin position="33"/>
        <end position="50"/>
    </location>
</feature>
<dbReference type="Proteomes" id="UP001589670">
    <property type="component" value="Unassembled WGS sequence"/>
</dbReference>